<organism evidence="2">
    <name type="scientific">Tanacetum cinerariifolium</name>
    <name type="common">Dalmatian daisy</name>
    <name type="synonym">Chrysanthemum cinerariifolium</name>
    <dbReference type="NCBI Taxonomy" id="118510"/>
    <lineage>
        <taxon>Eukaryota</taxon>
        <taxon>Viridiplantae</taxon>
        <taxon>Streptophyta</taxon>
        <taxon>Embryophyta</taxon>
        <taxon>Tracheophyta</taxon>
        <taxon>Spermatophyta</taxon>
        <taxon>Magnoliopsida</taxon>
        <taxon>eudicotyledons</taxon>
        <taxon>Gunneridae</taxon>
        <taxon>Pentapetalae</taxon>
        <taxon>asterids</taxon>
        <taxon>campanulids</taxon>
        <taxon>Asterales</taxon>
        <taxon>Asteraceae</taxon>
        <taxon>Asteroideae</taxon>
        <taxon>Anthemideae</taxon>
        <taxon>Anthemidinae</taxon>
        <taxon>Tanacetum</taxon>
    </lineage>
</organism>
<protein>
    <recommendedName>
        <fullName evidence="3">Reverse transcriptase domain-containing protein</fullName>
    </recommendedName>
</protein>
<sequence length="567" mass="64921">MQMLYCFINNVLVDYDELLWEGLHYYLTHPTTLIPYPRFANIIVDHYMTENPNISRRDHDNYHKVKNDNLFRSIFNSEKNKEGEGIESSVQDKPIVIRFRVLRRPDLETPIPTAVKIDITNLNEATQVRITRQRNEFMEDIFNDQKEPDTRIEPKSDKQSPEAKKSVDVLIIHDDKEKEGSTGDEFELKRRETKKGIEDTMDTLPPTPIRSLRTHIAPLSTNKETLQELMVSAQDAPSSLDKEKLKEFTEVLPLMVNIRVNEIAKKTVSLYVADGLLFDRQKTQADVVVMIAKAVQKECENLRTKITLQDTNAIANSIPLQSLKIKFEKHTTCVAPCRTVVVRTRDHEDHHNDNALPEGERSAKRQKMSEHETYLVGESLLEQVMEQEPNPLGSRSISTWEDLTTRFLDQLTPSRRTAKLQNDILMFQQHQVKAISLPQDVLSTSDPCLIELENQVQCLMEAHRAPKSFIQVNKINSSCIAHAPIYNDILDKYVESLELGKNGYAFIQGKMPKKVKDSGLFTLPCRLGNSEPFDTLADLGSCMNLIPLYLFKKLMIGLLEEADHVLG</sequence>
<name>A0A6L2NW87_TANCI</name>
<gene>
    <name evidence="2" type="ORF">Tci_060873</name>
</gene>
<feature type="region of interest" description="Disordered" evidence="1">
    <location>
        <begin position="141"/>
        <end position="166"/>
    </location>
</feature>
<evidence type="ECO:0000256" key="1">
    <source>
        <dbReference type="SAM" id="MobiDB-lite"/>
    </source>
</evidence>
<dbReference type="EMBL" id="BKCJ010009846">
    <property type="protein sequence ID" value="GEU88895.1"/>
    <property type="molecule type" value="Genomic_DNA"/>
</dbReference>
<reference evidence="2" key="1">
    <citation type="journal article" date="2019" name="Sci. Rep.">
        <title>Draft genome of Tanacetum cinerariifolium, the natural source of mosquito coil.</title>
        <authorList>
            <person name="Yamashiro T."/>
            <person name="Shiraishi A."/>
            <person name="Satake H."/>
            <person name="Nakayama K."/>
        </authorList>
    </citation>
    <scope>NUCLEOTIDE SEQUENCE</scope>
</reference>
<proteinExistence type="predicted"/>
<feature type="region of interest" description="Disordered" evidence="1">
    <location>
        <begin position="346"/>
        <end position="367"/>
    </location>
</feature>
<evidence type="ECO:0000313" key="2">
    <source>
        <dbReference type="EMBL" id="GEU88895.1"/>
    </source>
</evidence>
<dbReference type="AlphaFoldDB" id="A0A6L2NW87"/>
<accession>A0A6L2NW87</accession>
<evidence type="ECO:0008006" key="3">
    <source>
        <dbReference type="Google" id="ProtNLM"/>
    </source>
</evidence>
<comment type="caution">
    <text evidence="2">The sequence shown here is derived from an EMBL/GenBank/DDBJ whole genome shotgun (WGS) entry which is preliminary data.</text>
</comment>